<comment type="function">
    <text evidence="5">Probable lectin that binds selectively to improperly folded lumenal proteins. May function in endoplasmic reticulum quality control and endoplasmic reticulum-associated degradation (ERAD) of both non-glycosylated proteins and glycoproteins.</text>
</comment>
<dbReference type="OrthoDB" id="239053at2759"/>
<dbReference type="Pfam" id="PF07915">
    <property type="entry name" value="PRKCSH"/>
    <property type="match status" value="2"/>
</dbReference>
<dbReference type="InterPro" id="IPR045149">
    <property type="entry name" value="OS-9-like"/>
</dbReference>
<dbReference type="GO" id="GO:0005788">
    <property type="term" value="C:endoplasmic reticulum lumen"/>
    <property type="evidence" value="ECO:0007669"/>
    <property type="project" value="TreeGrafter"/>
</dbReference>
<evidence type="ECO:0000256" key="9">
    <source>
        <dbReference type="SAM" id="SignalP"/>
    </source>
</evidence>
<keyword evidence="11" id="KW-1185">Reference proteome</keyword>
<evidence type="ECO:0000256" key="2">
    <source>
        <dbReference type="ARBA" id="ARBA00022729"/>
    </source>
</evidence>
<feature type="coiled-coil region" evidence="8">
    <location>
        <begin position="286"/>
        <end position="313"/>
    </location>
</feature>
<keyword evidence="8" id="KW-0175">Coiled coil</keyword>
<dbReference type="PANTHER" id="PTHR15414">
    <property type="entry name" value="OS-9-RELATED"/>
    <property type="match status" value="1"/>
</dbReference>
<evidence type="ECO:0000259" key="10">
    <source>
        <dbReference type="PROSITE" id="PS51914"/>
    </source>
</evidence>
<dbReference type="InterPro" id="IPR044865">
    <property type="entry name" value="MRH_dom"/>
</dbReference>
<dbReference type="Gene3D" id="2.70.130.10">
    <property type="entry name" value="Mannose-6-phosphate receptor binding domain"/>
    <property type="match status" value="2"/>
</dbReference>
<reference evidence="12" key="1">
    <citation type="submission" date="2020-12" db="UniProtKB">
        <authorList>
            <consortium name="WormBaseParasite"/>
        </authorList>
    </citation>
    <scope>IDENTIFICATION</scope>
    <source>
        <strain evidence="12">MHco3</strain>
    </source>
</reference>
<keyword evidence="3" id="KW-0256">Endoplasmic reticulum</keyword>
<dbReference type="PROSITE" id="PS51914">
    <property type="entry name" value="MRH"/>
    <property type="match status" value="2"/>
</dbReference>
<keyword evidence="4" id="KW-1015">Disulfide bond</keyword>
<comment type="subcellular location">
    <subcellularLocation>
        <location evidence="1">Endoplasmic reticulum</location>
    </subcellularLocation>
</comment>
<feature type="chain" id="PRO_5029875608" description="Endoplasmic reticulum lectin 1" evidence="9">
    <location>
        <begin position="17"/>
        <end position="491"/>
    </location>
</feature>
<dbReference type="PANTHER" id="PTHR15414:SF0">
    <property type="entry name" value="ENDOPLASMIC RETICULUM LECTIN 1"/>
    <property type="match status" value="1"/>
</dbReference>
<evidence type="ECO:0000256" key="7">
    <source>
        <dbReference type="ARBA" id="ARBA00041661"/>
    </source>
</evidence>
<dbReference type="GO" id="GO:0030968">
    <property type="term" value="P:endoplasmic reticulum unfolded protein response"/>
    <property type="evidence" value="ECO:0007669"/>
    <property type="project" value="InterPro"/>
</dbReference>
<keyword evidence="2 9" id="KW-0732">Signal</keyword>
<dbReference type="GO" id="GO:0030970">
    <property type="term" value="P:retrograde protein transport, ER to cytosol"/>
    <property type="evidence" value="ECO:0007669"/>
    <property type="project" value="TreeGrafter"/>
</dbReference>
<evidence type="ECO:0000256" key="3">
    <source>
        <dbReference type="ARBA" id="ARBA00022824"/>
    </source>
</evidence>
<evidence type="ECO:0000313" key="11">
    <source>
        <dbReference type="Proteomes" id="UP000025227"/>
    </source>
</evidence>
<name>A0A7I4XV49_HAECO</name>
<dbReference type="OMA" id="HGKDDIY"/>
<accession>A0A7I4XV49</accession>
<dbReference type="InterPro" id="IPR012913">
    <property type="entry name" value="OS9-like_dom"/>
</dbReference>
<organism evidence="11 12">
    <name type="scientific">Haemonchus contortus</name>
    <name type="common">Barber pole worm</name>
    <dbReference type="NCBI Taxonomy" id="6289"/>
    <lineage>
        <taxon>Eukaryota</taxon>
        <taxon>Metazoa</taxon>
        <taxon>Ecdysozoa</taxon>
        <taxon>Nematoda</taxon>
        <taxon>Chromadorea</taxon>
        <taxon>Rhabditida</taxon>
        <taxon>Rhabditina</taxon>
        <taxon>Rhabditomorpha</taxon>
        <taxon>Strongyloidea</taxon>
        <taxon>Trichostrongylidae</taxon>
        <taxon>Haemonchus</taxon>
    </lineage>
</organism>
<dbReference type="FunFam" id="2.70.130.10:FF:000001">
    <property type="entry name" value="Endoplasmic reticulum lectin 1"/>
    <property type="match status" value="1"/>
</dbReference>
<evidence type="ECO:0000256" key="1">
    <source>
        <dbReference type="ARBA" id="ARBA00004240"/>
    </source>
</evidence>
<proteinExistence type="predicted"/>
<sequence>MRRASSLLLLLNCVFAAKVDDSVHYFVTFDTAENGLAGGQLLEQENEKAFKDDNSLRISTQNNENYICKLPQPTTTLEQDVSSYNGLSPAELIAPFYKEKLCSYRVDPYWTYELCHGRYIVQYHEEKDIRGIGRTAEYYLGNLHVDYSTMSTPVNHDNPPKRIIDGEEHAYFPVLYSQGTTCDITGKPRTTTVMYICVENARNQIHSLNEVSSCNYEVIVLTYALCSHPSYKRKLKENQEIVCYSTHETENAKPSSLLLMEEYHKNTFKREYSLGPEKPEVDIEHMERVERAIEQIQQQFESKEKLLKLAGQKRYQGVDTLANNRLIVEDTVNRILSGRECIYGGEGWWRYEFCYGKSVLQYHIEPNGDRTEILLGIFDEKVHKAWVDEDRTHRSPKKFNNQITQISHLYVKGDICHELNAHRNVEVRLRCKTADHSSLAISLSLTEPSLCQYILTLESERFCEPLQYADDYGLIALEPQDDSAQKVPGPI</sequence>
<evidence type="ECO:0000256" key="4">
    <source>
        <dbReference type="ARBA" id="ARBA00023157"/>
    </source>
</evidence>
<evidence type="ECO:0000256" key="8">
    <source>
        <dbReference type="SAM" id="Coils"/>
    </source>
</evidence>
<feature type="domain" description="MRH" evidence="10">
    <location>
        <begin position="339"/>
        <end position="465"/>
    </location>
</feature>
<dbReference type="WBParaSite" id="HCON_00015130-00001">
    <property type="protein sequence ID" value="HCON_00015130-00001"/>
    <property type="gene ID" value="HCON_00015130"/>
</dbReference>
<evidence type="ECO:0000256" key="5">
    <source>
        <dbReference type="ARBA" id="ARBA00037585"/>
    </source>
</evidence>
<evidence type="ECO:0000256" key="6">
    <source>
        <dbReference type="ARBA" id="ARBA00041108"/>
    </source>
</evidence>
<feature type="domain" description="MRH" evidence="10">
    <location>
        <begin position="100"/>
        <end position="228"/>
    </location>
</feature>
<evidence type="ECO:0000313" key="12">
    <source>
        <dbReference type="WBParaSite" id="HCON_00015130-00001"/>
    </source>
</evidence>
<dbReference type="AlphaFoldDB" id="A0A7I4XV49"/>
<protein>
    <recommendedName>
        <fullName evidence="6">Endoplasmic reticulum lectin 1</fullName>
    </recommendedName>
    <alternativeName>
        <fullName evidence="7">ER lectin</fullName>
    </alternativeName>
</protein>
<dbReference type="Proteomes" id="UP000025227">
    <property type="component" value="Unplaced"/>
</dbReference>
<dbReference type="SUPFAM" id="SSF50911">
    <property type="entry name" value="Mannose 6-phosphate receptor domain"/>
    <property type="match status" value="2"/>
</dbReference>
<dbReference type="InterPro" id="IPR009011">
    <property type="entry name" value="Man6P_isomerase_rcpt-bd_dom_sf"/>
</dbReference>
<feature type="signal peptide" evidence="9">
    <location>
        <begin position="1"/>
        <end position="16"/>
    </location>
</feature>